<protein>
    <submittedName>
        <fullName evidence="6">Group 3 truncated hemoglobin ctb</fullName>
    </submittedName>
</protein>
<dbReference type="OrthoDB" id="25954at2"/>
<evidence type="ECO:0000313" key="6">
    <source>
        <dbReference type="EMBL" id="OAZ02777.1"/>
    </source>
</evidence>
<dbReference type="Pfam" id="PF01152">
    <property type="entry name" value="Bac_globin"/>
    <property type="match status" value="1"/>
</dbReference>
<gene>
    <name evidence="6" type="primary">ctb</name>
    <name evidence="6" type="ORF">FLB_27510</name>
</gene>
<dbReference type="CDD" id="cd08916">
    <property type="entry name" value="TrHb3_P"/>
    <property type="match status" value="1"/>
</dbReference>
<keyword evidence="1" id="KW-0813">Transport</keyword>
<evidence type="ECO:0000256" key="4">
    <source>
        <dbReference type="ARBA" id="ARBA00023004"/>
    </source>
</evidence>
<evidence type="ECO:0000256" key="1">
    <source>
        <dbReference type="ARBA" id="ARBA00022448"/>
    </source>
</evidence>
<proteinExistence type="predicted"/>
<dbReference type="SUPFAM" id="SSF46458">
    <property type="entry name" value="Globin-like"/>
    <property type="match status" value="1"/>
</dbReference>
<evidence type="ECO:0000256" key="3">
    <source>
        <dbReference type="ARBA" id="ARBA00022723"/>
    </source>
</evidence>
<dbReference type="AlphaFoldDB" id="A0A199XMY1"/>
<keyword evidence="2 5" id="KW-0349">Heme</keyword>
<dbReference type="InterPro" id="IPR009050">
    <property type="entry name" value="Globin-like_sf"/>
</dbReference>
<keyword evidence="4 5" id="KW-0408">Iron</keyword>
<name>A0A199XMY1_9FLAO</name>
<reference evidence="6 7" key="1">
    <citation type="submission" date="2016-06" db="EMBL/GenBank/DDBJ databases">
        <title>Draft genome sequence of Flavobacterium succinicans strain DD5b.</title>
        <authorList>
            <person name="Poehlein A."/>
            <person name="Daniel R."/>
            <person name="Simeonova D.D."/>
        </authorList>
    </citation>
    <scope>NUCLEOTIDE SEQUENCE [LARGE SCALE GENOMIC DNA]</scope>
    <source>
        <strain evidence="6 7">DD5b</strain>
    </source>
</reference>
<evidence type="ECO:0000313" key="7">
    <source>
        <dbReference type="Proteomes" id="UP000093807"/>
    </source>
</evidence>
<dbReference type="RefSeq" id="WP_064716500.1">
    <property type="nucleotide sequence ID" value="NZ_JMTM01000074.1"/>
</dbReference>
<dbReference type="EMBL" id="JMTM01000074">
    <property type="protein sequence ID" value="OAZ02777.1"/>
    <property type="molecule type" value="Genomic_DNA"/>
</dbReference>
<keyword evidence="7" id="KW-1185">Reference proteome</keyword>
<evidence type="ECO:0000256" key="5">
    <source>
        <dbReference type="PIRSR" id="PIRSR601486-1"/>
    </source>
</evidence>
<dbReference type="GO" id="GO:0046872">
    <property type="term" value="F:metal ion binding"/>
    <property type="evidence" value="ECO:0007669"/>
    <property type="project" value="UniProtKB-KW"/>
</dbReference>
<feature type="binding site" description="distal binding residue" evidence="5">
    <location>
        <position position="71"/>
    </location>
    <ligand>
        <name>heme</name>
        <dbReference type="ChEBI" id="CHEBI:30413"/>
    </ligand>
    <ligandPart>
        <name>Fe</name>
        <dbReference type="ChEBI" id="CHEBI:18248"/>
    </ligandPart>
</feature>
<dbReference type="Proteomes" id="UP000093807">
    <property type="component" value="Unassembled WGS sequence"/>
</dbReference>
<sequence length="131" mass="15619">MTPTQDIQDLNDIKKMVDTFYSNVRQDETIGPVFNEKIGERWPEHLEKMYRFWQTILLEVHTYSGSPFPPHKQLPVDKSHFDRWMAIFTTTVDELFAGPLADEAKLRAKNMAEMFNYKIEYFRKAEKEQLK</sequence>
<organism evidence="6 7">
    <name type="scientific">Flavobacterium succinicans</name>
    <dbReference type="NCBI Taxonomy" id="29536"/>
    <lineage>
        <taxon>Bacteria</taxon>
        <taxon>Pseudomonadati</taxon>
        <taxon>Bacteroidota</taxon>
        <taxon>Flavobacteriia</taxon>
        <taxon>Flavobacteriales</taxon>
        <taxon>Flavobacteriaceae</taxon>
        <taxon>Flavobacterium</taxon>
    </lineage>
</organism>
<dbReference type="GO" id="GO:0019825">
    <property type="term" value="F:oxygen binding"/>
    <property type="evidence" value="ECO:0007669"/>
    <property type="project" value="InterPro"/>
</dbReference>
<keyword evidence="3 5" id="KW-0479">Metal-binding</keyword>
<dbReference type="InterPro" id="IPR012292">
    <property type="entry name" value="Globin/Proto"/>
</dbReference>
<evidence type="ECO:0000256" key="2">
    <source>
        <dbReference type="ARBA" id="ARBA00022617"/>
    </source>
</evidence>
<comment type="caution">
    <text evidence="6">The sequence shown here is derived from an EMBL/GenBank/DDBJ whole genome shotgun (WGS) entry which is preliminary data.</text>
</comment>
<dbReference type="InterPro" id="IPR001486">
    <property type="entry name" value="Hemoglobin_trunc"/>
</dbReference>
<dbReference type="GO" id="GO:0020037">
    <property type="term" value="F:heme binding"/>
    <property type="evidence" value="ECO:0007669"/>
    <property type="project" value="InterPro"/>
</dbReference>
<dbReference type="PATRIC" id="fig|29536.5.peg.2855"/>
<accession>A0A199XMY1</accession>
<dbReference type="Gene3D" id="1.10.490.10">
    <property type="entry name" value="Globins"/>
    <property type="match status" value="1"/>
</dbReference>